<sequence length="306" mass="35232">MKVLFICRSKPISENVMKLIYEMDNLTEEWSSSEPQLYDLVTDVKDIDFELSDQLKYFLRLRNEVIDPTRHTVRHCMRFQQHIKNLRERVRVERQISNLKYSLSVDALQLSDEYQNRIEVLKKLGYVDRTGMVTFKGRVACEIHHQELLITELILSKKLHERSPAEVAAMLSATTCQYKGGDGPKFEKDSVFEKLKEDVQSTNGMIENVASSFRVRIGDVGDELRYDLMQVVYHWAGGMPFSEIMTMTDAQEGLIVRCIQRLGEVCKDVRNAARIVGDPALHEKMEQVGAAIKRDIVFAASLYTSM</sequence>
<comment type="caution">
    <text evidence="7">The sequence shown here is derived from an EMBL/GenBank/DDBJ whole genome shotgun (WGS) entry which is preliminary data.</text>
</comment>
<keyword evidence="4" id="KW-0067">ATP-binding</keyword>
<dbReference type="InterPro" id="IPR012961">
    <property type="entry name" value="Ski2/MTR4_C"/>
</dbReference>
<keyword evidence="2" id="KW-0378">Hydrolase</keyword>
<comment type="catalytic activity">
    <reaction evidence="5">
        <text>ATP + H2O = ADP + phosphate + H(+)</text>
        <dbReference type="Rhea" id="RHEA:13065"/>
        <dbReference type="ChEBI" id="CHEBI:15377"/>
        <dbReference type="ChEBI" id="CHEBI:15378"/>
        <dbReference type="ChEBI" id="CHEBI:30616"/>
        <dbReference type="ChEBI" id="CHEBI:43474"/>
        <dbReference type="ChEBI" id="CHEBI:456216"/>
        <dbReference type="EC" id="3.6.4.13"/>
    </reaction>
</comment>
<evidence type="ECO:0000259" key="6">
    <source>
        <dbReference type="SMART" id="SM01142"/>
    </source>
</evidence>
<dbReference type="EMBL" id="JAVFWL010000004">
    <property type="protein sequence ID" value="KAK6750600.1"/>
    <property type="molecule type" value="Genomic_DNA"/>
</dbReference>
<evidence type="ECO:0000256" key="5">
    <source>
        <dbReference type="ARBA" id="ARBA00047984"/>
    </source>
</evidence>
<evidence type="ECO:0000256" key="1">
    <source>
        <dbReference type="ARBA" id="ARBA00022741"/>
    </source>
</evidence>
<evidence type="ECO:0000256" key="3">
    <source>
        <dbReference type="ARBA" id="ARBA00022806"/>
    </source>
</evidence>
<dbReference type="PANTHER" id="PTHR12131">
    <property type="entry name" value="ATP-DEPENDENT RNA AND DNA HELICASE"/>
    <property type="match status" value="1"/>
</dbReference>
<evidence type="ECO:0000256" key="4">
    <source>
        <dbReference type="ARBA" id="ARBA00022840"/>
    </source>
</evidence>
<feature type="domain" description="ATP-dependent RNA helicase Ski2/MTR4 C-terminal" evidence="6">
    <location>
        <begin position="128"/>
        <end position="304"/>
    </location>
</feature>
<dbReference type="SMART" id="SM01142">
    <property type="entry name" value="DSHCT"/>
    <property type="match status" value="1"/>
</dbReference>
<proteinExistence type="predicted"/>
<dbReference type="Proteomes" id="UP001303046">
    <property type="component" value="Unassembled WGS sequence"/>
</dbReference>
<gene>
    <name evidence="7" type="primary">Necator_chrIV.g15821</name>
    <name evidence="7" type="ORF">RB195_002526</name>
</gene>
<keyword evidence="3" id="KW-0347">Helicase</keyword>
<evidence type="ECO:0000313" key="8">
    <source>
        <dbReference type="Proteomes" id="UP001303046"/>
    </source>
</evidence>
<dbReference type="Gene3D" id="1.10.3380.30">
    <property type="match status" value="1"/>
</dbReference>
<reference evidence="7 8" key="1">
    <citation type="submission" date="2023-08" db="EMBL/GenBank/DDBJ databases">
        <title>A Necator americanus chromosomal reference genome.</title>
        <authorList>
            <person name="Ilik V."/>
            <person name="Petrzelkova K.J."/>
            <person name="Pardy F."/>
            <person name="Fuh T."/>
            <person name="Niatou-Singa F.S."/>
            <person name="Gouil Q."/>
            <person name="Baker L."/>
            <person name="Ritchie M.E."/>
            <person name="Jex A.R."/>
            <person name="Gazzola D."/>
            <person name="Li H."/>
            <person name="Toshio Fujiwara R."/>
            <person name="Zhan B."/>
            <person name="Aroian R.V."/>
            <person name="Pafco B."/>
            <person name="Schwarz E.M."/>
        </authorList>
    </citation>
    <scope>NUCLEOTIDE SEQUENCE [LARGE SCALE GENOMIC DNA]</scope>
    <source>
        <strain evidence="7 8">Aroian</strain>
        <tissue evidence="7">Whole animal</tissue>
    </source>
</reference>
<dbReference type="InterPro" id="IPR050699">
    <property type="entry name" value="RNA-DNA_Helicase"/>
</dbReference>
<evidence type="ECO:0000313" key="7">
    <source>
        <dbReference type="EMBL" id="KAK6750600.1"/>
    </source>
</evidence>
<organism evidence="7 8">
    <name type="scientific">Necator americanus</name>
    <name type="common">Human hookworm</name>
    <dbReference type="NCBI Taxonomy" id="51031"/>
    <lineage>
        <taxon>Eukaryota</taxon>
        <taxon>Metazoa</taxon>
        <taxon>Ecdysozoa</taxon>
        <taxon>Nematoda</taxon>
        <taxon>Chromadorea</taxon>
        <taxon>Rhabditida</taxon>
        <taxon>Rhabditina</taxon>
        <taxon>Rhabditomorpha</taxon>
        <taxon>Strongyloidea</taxon>
        <taxon>Ancylostomatidae</taxon>
        <taxon>Bunostominae</taxon>
        <taxon>Necator</taxon>
    </lineage>
</organism>
<accession>A0ABR1DKV5</accession>
<dbReference type="Pfam" id="PF08148">
    <property type="entry name" value="DSHCT"/>
    <property type="match status" value="1"/>
</dbReference>
<protein>
    <recommendedName>
        <fullName evidence="6">ATP-dependent RNA helicase Ski2/MTR4 C-terminal domain-containing protein</fullName>
    </recommendedName>
</protein>
<name>A0ABR1DKV5_NECAM</name>
<evidence type="ECO:0000256" key="2">
    <source>
        <dbReference type="ARBA" id="ARBA00022801"/>
    </source>
</evidence>
<keyword evidence="8" id="KW-1185">Reference proteome</keyword>
<keyword evidence="1" id="KW-0547">Nucleotide-binding</keyword>
<dbReference type="PANTHER" id="PTHR12131:SF1">
    <property type="entry name" value="ATP-DEPENDENT RNA HELICASE SUPV3L1, MITOCHONDRIAL-RELATED"/>
    <property type="match status" value="1"/>
</dbReference>